<evidence type="ECO:0000313" key="3">
    <source>
        <dbReference type="EMBL" id="TDK20637.1"/>
    </source>
</evidence>
<organism evidence="3 4">
    <name type="scientific">Luteimonas aestuarii</name>
    <dbReference type="NCBI Taxonomy" id="453837"/>
    <lineage>
        <taxon>Bacteria</taxon>
        <taxon>Pseudomonadati</taxon>
        <taxon>Pseudomonadota</taxon>
        <taxon>Gammaproteobacteria</taxon>
        <taxon>Lysobacterales</taxon>
        <taxon>Lysobacteraceae</taxon>
        <taxon>Luteimonas</taxon>
    </lineage>
</organism>
<evidence type="ECO:0000256" key="1">
    <source>
        <dbReference type="SAM" id="MobiDB-lite"/>
    </source>
</evidence>
<reference evidence="3 4" key="1">
    <citation type="submission" date="2019-03" db="EMBL/GenBank/DDBJ databases">
        <title>Luteimonas zhaokaii sp.nov., isolated from the rectal contents of Plateau pika in Yushu, Qinghai Province, China.</title>
        <authorList>
            <person name="Zhang G."/>
        </authorList>
    </citation>
    <scope>NUCLEOTIDE SEQUENCE [LARGE SCALE GENOMIC DNA]</scope>
    <source>
        <strain evidence="3 4">B9</strain>
    </source>
</reference>
<keyword evidence="4" id="KW-1185">Reference proteome</keyword>
<evidence type="ECO:0008006" key="5">
    <source>
        <dbReference type="Google" id="ProtNLM"/>
    </source>
</evidence>
<dbReference type="Gene3D" id="3.10.450.160">
    <property type="entry name" value="inner membrane protein cigr"/>
    <property type="match status" value="1"/>
</dbReference>
<proteinExistence type="predicted"/>
<feature type="chain" id="PRO_5020827757" description="RcnB family protein" evidence="2">
    <location>
        <begin position="19"/>
        <end position="140"/>
    </location>
</feature>
<protein>
    <recommendedName>
        <fullName evidence="5">RcnB family protein</fullName>
    </recommendedName>
</protein>
<evidence type="ECO:0000256" key="2">
    <source>
        <dbReference type="SAM" id="SignalP"/>
    </source>
</evidence>
<evidence type="ECO:0000313" key="4">
    <source>
        <dbReference type="Proteomes" id="UP000294796"/>
    </source>
</evidence>
<gene>
    <name evidence="3" type="ORF">E2F46_15615</name>
</gene>
<sequence length="140" mass="15275">MKHPLPNAILLSFVAALAAGGLGAGEPPASDPEADRAQYLEAEARRAAVRDHPDYGRHDRADLNRSREAACRRQANAPVGHWRAGSHVDVRDRRFQEVRNPHAHGLRRPPGGARWMCADSGDVLLVVVSSGLVSDFIPYE</sequence>
<dbReference type="RefSeq" id="WP_133323514.1">
    <property type="nucleotide sequence ID" value="NZ_SMTF01000018.1"/>
</dbReference>
<name>A0A4V3ALB1_9GAMM</name>
<feature type="region of interest" description="Disordered" evidence="1">
    <location>
        <begin position="47"/>
        <end position="67"/>
    </location>
</feature>
<dbReference type="Pfam" id="PF11776">
    <property type="entry name" value="RcnB"/>
    <property type="match status" value="1"/>
</dbReference>
<dbReference type="EMBL" id="SMTF01000018">
    <property type="protein sequence ID" value="TDK20637.1"/>
    <property type="molecule type" value="Genomic_DNA"/>
</dbReference>
<keyword evidence="2" id="KW-0732">Signal</keyword>
<dbReference type="InterPro" id="IPR024572">
    <property type="entry name" value="RcnB"/>
</dbReference>
<dbReference type="Proteomes" id="UP000294796">
    <property type="component" value="Unassembled WGS sequence"/>
</dbReference>
<accession>A0A4V3ALB1</accession>
<dbReference type="AlphaFoldDB" id="A0A4V3ALB1"/>
<feature type="signal peptide" evidence="2">
    <location>
        <begin position="1"/>
        <end position="18"/>
    </location>
</feature>
<comment type="caution">
    <text evidence="3">The sequence shown here is derived from an EMBL/GenBank/DDBJ whole genome shotgun (WGS) entry which is preliminary data.</text>
</comment>